<evidence type="ECO:0000256" key="2">
    <source>
        <dbReference type="ARBA" id="ARBA00009003"/>
    </source>
</evidence>
<accession>A0A9P4M0T1</accession>
<dbReference type="SUPFAM" id="SSF53448">
    <property type="entry name" value="Nucleotide-diphospho-sugar transferases"/>
    <property type="match status" value="1"/>
</dbReference>
<reference evidence="8" key="1">
    <citation type="journal article" date="2020" name="Stud. Mycol.">
        <title>101 Dothideomycetes genomes: a test case for predicting lifestyles and emergence of pathogens.</title>
        <authorList>
            <person name="Haridas S."/>
            <person name="Albert R."/>
            <person name="Binder M."/>
            <person name="Bloem J."/>
            <person name="Labutti K."/>
            <person name="Salamov A."/>
            <person name="Andreopoulos B."/>
            <person name="Baker S."/>
            <person name="Barry K."/>
            <person name="Bills G."/>
            <person name="Bluhm B."/>
            <person name="Cannon C."/>
            <person name="Castanera R."/>
            <person name="Culley D."/>
            <person name="Daum C."/>
            <person name="Ezra D."/>
            <person name="Gonzalez J."/>
            <person name="Henrissat B."/>
            <person name="Kuo A."/>
            <person name="Liang C."/>
            <person name="Lipzen A."/>
            <person name="Lutzoni F."/>
            <person name="Magnuson J."/>
            <person name="Mondo S."/>
            <person name="Nolan M."/>
            <person name="Ohm R."/>
            <person name="Pangilinan J."/>
            <person name="Park H.-J."/>
            <person name="Ramirez L."/>
            <person name="Alfaro M."/>
            <person name="Sun H."/>
            <person name="Tritt A."/>
            <person name="Yoshinaga Y."/>
            <person name="Zwiers L.-H."/>
            <person name="Turgeon B."/>
            <person name="Goodwin S."/>
            <person name="Spatafora J."/>
            <person name="Crous P."/>
            <person name="Grigoriev I."/>
        </authorList>
    </citation>
    <scope>NUCLEOTIDE SEQUENCE</scope>
    <source>
        <strain evidence="8">CBS 133067</strain>
    </source>
</reference>
<evidence type="ECO:0008006" key="10">
    <source>
        <dbReference type="Google" id="ProtNLM"/>
    </source>
</evidence>
<dbReference type="PANTHER" id="PTHR32385:SF20">
    <property type="entry name" value="MANNOSYL PHOSPHORYLINOSITOL CERAMIDE SYNTHASE CSH1-RELATED"/>
    <property type="match status" value="1"/>
</dbReference>
<keyword evidence="6 7" id="KW-0472">Membrane</keyword>
<sequence length="341" mass="39623">MRRSVAIFLLINVAIVIYLVSSVWTLLSLLVVDGSADAISRAELPGPASSSPTGDRKELIPRIIHQTYVNESIPPHWEEARQSCLALHKDWEYNLWTDKKARDFIAQEYPWFLETFDGYTYPIQRADAIRYFVLAHFGGIYLDLDDGCNRRLDPLLTYPAWLRRTVPTGISNDAMGAVPHHPFFLRVIDALPRYDKHWMLPYITVMGSTGPLFLSIIWRHYNVDLGAELEMERVRVLMPDEYVGNSWSFFTHHLGNSWHQGDVKMILWMRDHWVFLLILGFFIAGVVFFSAWSIYKRFLRYRSTAGAHAFNFTKRIPFLNEAAAEGYELLNRGRPQREHEV</sequence>
<dbReference type="AlphaFoldDB" id="A0A9P4M0T1"/>
<keyword evidence="5 7" id="KW-1133">Transmembrane helix</keyword>
<evidence type="ECO:0000256" key="3">
    <source>
        <dbReference type="ARBA" id="ARBA00022679"/>
    </source>
</evidence>
<dbReference type="InterPro" id="IPR029044">
    <property type="entry name" value="Nucleotide-diphossugar_trans"/>
</dbReference>
<organism evidence="8 9">
    <name type="scientific">Rhizodiscina lignyota</name>
    <dbReference type="NCBI Taxonomy" id="1504668"/>
    <lineage>
        <taxon>Eukaryota</taxon>
        <taxon>Fungi</taxon>
        <taxon>Dikarya</taxon>
        <taxon>Ascomycota</taxon>
        <taxon>Pezizomycotina</taxon>
        <taxon>Dothideomycetes</taxon>
        <taxon>Pleosporomycetidae</taxon>
        <taxon>Aulographales</taxon>
        <taxon>Rhizodiscinaceae</taxon>
        <taxon>Rhizodiscina</taxon>
    </lineage>
</organism>
<comment type="caution">
    <text evidence="8">The sequence shown here is derived from an EMBL/GenBank/DDBJ whole genome shotgun (WGS) entry which is preliminary data.</text>
</comment>
<dbReference type="OrthoDB" id="3647at2759"/>
<dbReference type="InterPro" id="IPR051706">
    <property type="entry name" value="Glycosyltransferase_domain"/>
</dbReference>
<gene>
    <name evidence="8" type="ORF">NA57DRAFT_49950</name>
</gene>
<evidence type="ECO:0000313" key="8">
    <source>
        <dbReference type="EMBL" id="KAF2092635.1"/>
    </source>
</evidence>
<feature type="transmembrane region" description="Helical" evidence="7">
    <location>
        <begin position="6"/>
        <end position="32"/>
    </location>
</feature>
<comment type="similarity">
    <text evidence="2">Belongs to the glycosyltransferase 32 family.</text>
</comment>
<dbReference type="GO" id="GO:0000030">
    <property type="term" value="F:mannosyltransferase activity"/>
    <property type="evidence" value="ECO:0007669"/>
    <property type="project" value="TreeGrafter"/>
</dbReference>
<dbReference type="Pfam" id="PF04488">
    <property type="entry name" value="Gly_transf_sug"/>
    <property type="match status" value="1"/>
</dbReference>
<protein>
    <recommendedName>
        <fullName evidence="10">Mannosyl phosphorylinositol ceramide synthase SUR1</fullName>
    </recommendedName>
</protein>
<dbReference type="Gene3D" id="3.90.550.20">
    <property type="match status" value="1"/>
</dbReference>
<keyword evidence="4 7" id="KW-0812">Transmembrane</keyword>
<dbReference type="PANTHER" id="PTHR32385">
    <property type="entry name" value="MANNOSYL PHOSPHORYLINOSITOL CERAMIDE SYNTHASE"/>
    <property type="match status" value="1"/>
</dbReference>
<dbReference type="EMBL" id="ML978144">
    <property type="protein sequence ID" value="KAF2092635.1"/>
    <property type="molecule type" value="Genomic_DNA"/>
</dbReference>
<evidence type="ECO:0000313" key="9">
    <source>
        <dbReference type="Proteomes" id="UP000799772"/>
    </source>
</evidence>
<dbReference type="FunFam" id="3.90.550.20:FF:000001">
    <property type="entry name" value="MIPC synthase subunit (SurA)"/>
    <property type="match status" value="1"/>
</dbReference>
<keyword evidence="9" id="KW-1185">Reference proteome</keyword>
<feature type="transmembrane region" description="Helical" evidence="7">
    <location>
        <begin position="273"/>
        <end position="295"/>
    </location>
</feature>
<comment type="subcellular location">
    <subcellularLocation>
        <location evidence="1">Membrane</location>
        <topology evidence="1">Multi-pass membrane protein</topology>
    </subcellularLocation>
</comment>
<evidence type="ECO:0000256" key="1">
    <source>
        <dbReference type="ARBA" id="ARBA00004141"/>
    </source>
</evidence>
<dbReference type="InterPro" id="IPR007577">
    <property type="entry name" value="GlycoTrfase_DXD_sugar-bd_CS"/>
</dbReference>
<dbReference type="GO" id="GO:0051999">
    <property type="term" value="P:mannosyl-inositol phosphorylceramide biosynthetic process"/>
    <property type="evidence" value="ECO:0007669"/>
    <property type="project" value="TreeGrafter"/>
</dbReference>
<name>A0A9P4M0T1_9PEZI</name>
<evidence type="ECO:0000256" key="5">
    <source>
        <dbReference type="ARBA" id="ARBA00022989"/>
    </source>
</evidence>
<proteinExistence type="inferred from homology"/>
<evidence type="ECO:0000256" key="4">
    <source>
        <dbReference type="ARBA" id="ARBA00022692"/>
    </source>
</evidence>
<keyword evidence="3" id="KW-0808">Transferase</keyword>
<dbReference type="GO" id="GO:0016020">
    <property type="term" value="C:membrane"/>
    <property type="evidence" value="ECO:0007669"/>
    <property type="project" value="UniProtKB-SubCell"/>
</dbReference>
<evidence type="ECO:0000256" key="7">
    <source>
        <dbReference type="SAM" id="Phobius"/>
    </source>
</evidence>
<evidence type="ECO:0000256" key="6">
    <source>
        <dbReference type="ARBA" id="ARBA00023136"/>
    </source>
</evidence>
<dbReference type="Proteomes" id="UP000799772">
    <property type="component" value="Unassembled WGS sequence"/>
</dbReference>